<dbReference type="InterPro" id="IPR055557">
    <property type="entry name" value="DUF7133"/>
</dbReference>
<organism evidence="2 3">
    <name type="scientific">Mucilaginibacter humi</name>
    <dbReference type="NCBI Taxonomy" id="2732510"/>
    <lineage>
        <taxon>Bacteria</taxon>
        <taxon>Pseudomonadati</taxon>
        <taxon>Bacteroidota</taxon>
        <taxon>Sphingobacteriia</taxon>
        <taxon>Sphingobacteriales</taxon>
        <taxon>Sphingobacteriaceae</taxon>
        <taxon>Mucilaginibacter</taxon>
    </lineage>
</organism>
<protein>
    <recommendedName>
        <fullName evidence="1">DUF7133 domain-containing protein</fullName>
    </recommendedName>
</protein>
<comment type="caution">
    <text evidence="2">The sequence shown here is derived from an EMBL/GenBank/DDBJ whole genome shotgun (WGS) entry which is preliminary data.</text>
</comment>
<dbReference type="SUPFAM" id="SSF63829">
    <property type="entry name" value="Calcium-dependent phosphotriesterase"/>
    <property type="match status" value="1"/>
</dbReference>
<dbReference type="Pfam" id="PF23500">
    <property type="entry name" value="DUF7133"/>
    <property type="match status" value="1"/>
</dbReference>
<accession>A0ABX1VZK9</accession>
<dbReference type="PANTHER" id="PTHR33546">
    <property type="entry name" value="LARGE, MULTIFUNCTIONAL SECRETED PROTEIN-RELATED"/>
    <property type="match status" value="1"/>
</dbReference>
<dbReference type="PANTHER" id="PTHR33546:SF1">
    <property type="entry name" value="LARGE, MULTIFUNCTIONAL SECRETED PROTEIN"/>
    <property type="match status" value="1"/>
</dbReference>
<dbReference type="EMBL" id="JABFCR010000007">
    <property type="protein sequence ID" value="NNU33295.1"/>
    <property type="molecule type" value="Genomic_DNA"/>
</dbReference>
<proteinExistence type="predicted"/>
<evidence type="ECO:0000259" key="1">
    <source>
        <dbReference type="Pfam" id="PF23500"/>
    </source>
</evidence>
<reference evidence="2 3" key="1">
    <citation type="submission" date="2020-05" db="EMBL/GenBank/DDBJ databases">
        <authorList>
            <person name="Khan S.A."/>
            <person name="Jeon C.O."/>
            <person name="Chun B.H."/>
        </authorList>
    </citation>
    <scope>NUCLEOTIDE SEQUENCE [LARGE SCALE GENOMIC DNA]</scope>
    <source>
        <strain evidence="2 3">S1162</strain>
    </source>
</reference>
<dbReference type="Proteomes" id="UP000566071">
    <property type="component" value="Unassembled WGS sequence"/>
</dbReference>
<dbReference type="RefSeq" id="WP_175268995.1">
    <property type="nucleotide sequence ID" value="NZ_JABFCR010000007.1"/>
</dbReference>
<gene>
    <name evidence="2" type="ORF">HK413_02315</name>
</gene>
<keyword evidence="3" id="KW-1185">Reference proteome</keyword>
<evidence type="ECO:0000313" key="2">
    <source>
        <dbReference type="EMBL" id="NNU33295.1"/>
    </source>
</evidence>
<feature type="domain" description="DUF7133" evidence="1">
    <location>
        <begin position="48"/>
        <end position="200"/>
    </location>
</feature>
<sequence length="209" mass="23263">MKKYGYIFLFLLAAAGLYQCTTHKLLVSPLTNNPPKADINSSPVVPANESIGKMKLEPGMTISLIASEPLVSTPVAMTFDKKGRIWVLEMEDYMPDTTGKGENEPLGKVAILTDKNNDGVMDERKVVIDSLVMPRALCLIENGILVAEPPRLYYYDLVNDKPVNRTLIDDKYTVGGNVEHQPNGLYRGLDNWIYNANSAKRYRKKAING</sequence>
<name>A0ABX1VZK9_9SPHI</name>
<evidence type="ECO:0000313" key="3">
    <source>
        <dbReference type="Proteomes" id="UP000566071"/>
    </source>
</evidence>